<evidence type="ECO:0000313" key="1">
    <source>
        <dbReference type="EMBL" id="CAJ1930884.1"/>
    </source>
</evidence>
<dbReference type="Proteomes" id="UP001189624">
    <property type="component" value="Chromosome 2"/>
</dbReference>
<dbReference type="EMBL" id="OY731399">
    <property type="protein sequence ID" value="CAJ1930884.1"/>
    <property type="molecule type" value="Genomic_DNA"/>
</dbReference>
<name>A0AA86V8Z5_9FABA</name>
<dbReference type="Gramene" id="rna-AYBTSS11_LOCUS4949">
    <property type="protein sequence ID" value="CAJ1930884.1"/>
    <property type="gene ID" value="gene-AYBTSS11_LOCUS4949"/>
</dbReference>
<proteinExistence type="predicted"/>
<accession>A0AA86V8Z5</accession>
<sequence length="57" mass="6863">MDTNIYAVCQYEKFYEIDEGNDSINYVFIQKDKYREEEQLHVEVLDKKAEIIKARVS</sequence>
<keyword evidence="2" id="KW-1185">Reference proteome</keyword>
<reference evidence="1" key="1">
    <citation type="submission" date="2023-10" db="EMBL/GenBank/DDBJ databases">
        <authorList>
            <person name="Domelevo Entfellner J.-B."/>
        </authorList>
    </citation>
    <scope>NUCLEOTIDE SEQUENCE</scope>
</reference>
<gene>
    <name evidence="1" type="ORF">AYBTSS11_LOCUS4949</name>
</gene>
<protein>
    <submittedName>
        <fullName evidence="1">Uncharacterized protein</fullName>
    </submittedName>
</protein>
<organism evidence="1 2">
    <name type="scientific">Sphenostylis stenocarpa</name>
    <dbReference type="NCBI Taxonomy" id="92480"/>
    <lineage>
        <taxon>Eukaryota</taxon>
        <taxon>Viridiplantae</taxon>
        <taxon>Streptophyta</taxon>
        <taxon>Embryophyta</taxon>
        <taxon>Tracheophyta</taxon>
        <taxon>Spermatophyta</taxon>
        <taxon>Magnoliopsida</taxon>
        <taxon>eudicotyledons</taxon>
        <taxon>Gunneridae</taxon>
        <taxon>Pentapetalae</taxon>
        <taxon>rosids</taxon>
        <taxon>fabids</taxon>
        <taxon>Fabales</taxon>
        <taxon>Fabaceae</taxon>
        <taxon>Papilionoideae</taxon>
        <taxon>50 kb inversion clade</taxon>
        <taxon>NPAAA clade</taxon>
        <taxon>indigoferoid/millettioid clade</taxon>
        <taxon>Phaseoleae</taxon>
        <taxon>Sphenostylis</taxon>
    </lineage>
</organism>
<dbReference type="AlphaFoldDB" id="A0AA86V8Z5"/>
<evidence type="ECO:0000313" key="2">
    <source>
        <dbReference type="Proteomes" id="UP001189624"/>
    </source>
</evidence>